<dbReference type="PANTHER" id="PTHR43649">
    <property type="entry name" value="ARABINOSE-BINDING PROTEIN-RELATED"/>
    <property type="match status" value="1"/>
</dbReference>
<keyword evidence="3" id="KW-0574">Periplasm</keyword>
<dbReference type="Proteomes" id="UP000436911">
    <property type="component" value="Unassembled WGS sequence"/>
</dbReference>
<dbReference type="InterPro" id="IPR050490">
    <property type="entry name" value="Bact_solute-bd_prot1"/>
</dbReference>
<dbReference type="OrthoDB" id="7319459at2"/>
<keyword evidence="4" id="KW-0732">Signal</keyword>
<comment type="subcellular location">
    <subcellularLocation>
        <location evidence="1">Periplasm</location>
    </subcellularLocation>
</comment>
<feature type="signal peptide" evidence="4">
    <location>
        <begin position="1"/>
        <end position="31"/>
    </location>
</feature>
<proteinExistence type="inferred from homology"/>
<dbReference type="InterPro" id="IPR006059">
    <property type="entry name" value="SBP"/>
</dbReference>
<accession>A0A368P411</accession>
<evidence type="ECO:0000313" key="6">
    <source>
        <dbReference type="Proteomes" id="UP000436911"/>
    </source>
</evidence>
<protein>
    <submittedName>
        <fullName evidence="5">Extracellular solute-binding protein</fullName>
    </submittedName>
</protein>
<reference evidence="5 6" key="1">
    <citation type="submission" date="2018-08" db="EMBL/GenBank/DDBJ databases">
        <title>Genome sequencing of Agrobacterium vitis strain ICMP 10754.</title>
        <authorList>
            <person name="Visnovsky S.B."/>
            <person name="Pitman A.R."/>
        </authorList>
    </citation>
    <scope>NUCLEOTIDE SEQUENCE [LARGE SCALE GENOMIC DNA]</scope>
    <source>
        <strain evidence="5 6">ICMP 10754</strain>
    </source>
</reference>
<evidence type="ECO:0000256" key="3">
    <source>
        <dbReference type="ARBA" id="ARBA00022764"/>
    </source>
</evidence>
<dbReference type="Pfam" id="PF01547">
    <property type="entry name" value="SBP_bac_1"/>
    <property type="match status" value="1"/>
</dbReference>
<name>A0A368P411_AGRVI</name>
<dbReference type="EMBL" id="QUSG01000002">
    <property type="protein sequence ID" value="KAA3530229.1"/>
    <property type="molecule type" value="Genomic_DNA"/>
</dbReference>
<feature type="chain" id="PRO_5030068039" evidence="4">
    <location>
        <begin position="32"/>
        <end position="448"/>
    </location>
</feature>
<sequence length="448" mass="49357">MKAKPVKSRIMKLMRTAIPVVALMTAHAAFAAEPVELNVQRFFGACDAEYGSNTDVSKSVGECGIMTSLINKFNADNPDIHVSVATVEWPGYDQLNAQFASNDPPDIVTIHESALSDYQSKNLIMPLDELLATQGIKPDTFTEAARQGATKDGKFYGLPIDSWTMLYHINMDLFKQAGLVNADGTPILPKSPEELLSQAEQFKQKTGKPYFVQNLANETALYMRNLYTYLFQQNSDFFADPTHIKLDTPEAKRVVEMYKTIYAKGYTTKDMDYGASITAFLAGAGGVHLNGTWMIGDYNASAAKPGTALNKGGYAVYPYPQLFSGDHAQFADGHTWAVSVKDRTPEQTKAVARFLKFFVDNDFDWSRTGHLPSVQAVLTSDAFKALPHRDTVSDIAQLGRPLPSQVQRQFPIQDIIGEEMSAAVTGQKDVDAALKDAQRRVNDLLGNL</sequence>
<comment type="caution">
    <text evidence="5">The sequence shown here is derived from an EMBL/GenBank/DDBJ whole genome shotgun (WGS) entry which is preliminary data.</text>
</comment>
<dbReference type="PANTHER" id="PTHR43649:SF12">
    <property type="entry name" value="DIACETYLCHITOBIOSE BINDING PROTEIN DASA"/>
    <property type="match status" value="1"/>
</dbReference>
<dbReference type="AlphaFoldDB" id="A0A368P411"/>
<dbReference type="SUPFAM" id="SSF53850">
    <property type="entry name" value="Periplasmic binding protein-like II"/>
    <property type="match status" value="1"/>
</dbReference>
<evidence type="ECO:0000256" key="2">
    <source>
        <dbReference type="ARBA" id="ARBA00008520"/>
    </source>
</evidence>
<gene>
    <name evidence="5" type="ORF">DXT89_05740</name>
</gene>
<comment type="similarity">
    <text evidence="2">Belongs to the bacterial solute-binding protein 1 family.</text>
</comment>
<organism evidence="5 6">
    <name type="scientific">Agrobacterium vitis</name>
    <name type="common">Rhizobium vitis</name>
    <dbReference type="NCBI Taxonomy" id="373"/>
    <lineage>
        <taxon>Bacteria</taxon>
        <taxon>Pseudomonadati</taxon>
        <taxon>Pseudomonadota</taxon>
        <taxon>Alphaproteobacteria</taxon>
        <taxon>Hyphomicrobiales</taxon>
        <taxon>Rhizobiaceae</taxon>
        <taxon>Rhizobium/Agrobacterium group</taxon>
        <taxon>Agrobacterium</taxon>
    </lineage>
</organism>
<dbReference type="RefSeq" id="WP_060717496.1">
    <property type="nucleotide sequence ID" value="NZ_CP055266.1"/>
</dbReference>
<evidence type="ECO:0000256" key="1">
    <source>
        <dbReference type="ARBA" id="ARBA00004418"/>
    </source>
</evidence>
<dbReference type="GO" id="GO:0042597">
    <property type="term" value="C:periplasmic space"/>
    <property type="evidence" value="ECO:0007669"/>
    <property type="project" value="UniProtKB-SubCell"/>
</dbReference>
<evidence type="ECO:0000313" key="5">
    <source>
        <dbReference type="EMBL" id="KAA3530229.1"/>
    </source>
</evidence>
<evidence type="ECO:0000256" key="4">
    <source>
        <dbReference type="SAM" id="SignalP"/>
    </source>
</evidence>
<dbReference type="Gene3D" id="3.40.190.10">
    <property type="entry name" value="Periplasmic binding protein-like II"/>
    <property type="match status" value="1"/>
</dbReference>
<dbReference type="GeneID" id="60680840"/>